<reference evidence="1 2" key="1">
    <citation type="submission" date="2018-11" db="EMBL/GenBank/DDBJ databases">
        <authorList>
            <consortium name="Pathogen Informatics"/>
        </authorList>
    </citation>
    <scope>NUCLEOTIDE SEQUENCE [LARGE SCALE GENOMIC DNA]</scope>
</reference>
<keyword evidence="2" id="KW-1185">Reference proteome</keyword>
<evidence type="ECO:0000313" key="2">
    <source>
        <dbReference type="Proteomes" id="UP000281553"/>
    </source>
</evidence>
<proteinExistence type="predicted"/>
<dbReference type="EMBL" id="UYRU01045254">
    <property type="protein sequence ID" value="VDK89071.1"/>
    <property type="molecule type" value="Genomic_DNA"/>
</dbReference>
<sequence>MKRQNERMQKGLAALGPWVKKKNVSLNTKMLLWKTVANLKNIGPQGNMETTYYRLKKVLEDLKQDISDEDVDTAVRLALRRKVSLAGQLPKEEEAEEEEDEVDLVDVRTFSVYS</sequence>
<accession>A0A3P6VEX3</accession>
<dbReference type="AlphaFoldDB" id="A0A3P6VEX3"/>
<name>A0A3P6VEX3_DIBLA</name>
<dbReference type="OrthoDB" id="10530787at2759"/>
<organism evidence="1 2">
    <name type="scientific">Dibothriocephalus latus</name>
    <name type="common">Fish tapeworm</name>
    <name type="synonym">Diphyllobothrium latum</name>
    <dbReference type="NCBI Taxonomy" id="60516"/>
    <lineage>
        <taxon>Eukaryota</taxon>
        <taxon>Metazoa</taxon>
        <taxon>Spiralia</taxon>
        <taxon>Lophotrochozoa</taxon>
        <taxon>Platyhelminthes</taxon>
        <taxon>Cestoda</taxon>
        <taxon>Eucestoda</taxon>
        <taxon>Diphyllobothriidea</taxon>
        <taxon>Diphyllobothriidae</taxon>
        <taxon>Dibothriocephalus</taxon>
    </lineage>
</organism>
<protein>
    <submittedName>
        <fullName evidence="1">Uncharacterized protein</fullName>
    </submittedName>
</protein>
<evidence type="ECO:0000313" key="1">
    <source>
        <dbReference type="EMBL" id="VDK89071.1"/>
    </source>
</evidence>
<gene>
    <name evidence="1" type="ORF">DILT_LOCUS4313</name>
</gene>
<dbReference type="Proteomes" id="UP000281553">
    <property type="component" value="Unassembled WGS sequence"/>
</dbReference>